<name>A0A2T2XFG0_9FIRM</name>
<dbReference type="AlphaFoldDB" id="A0A2T2XFG0"/>
<reference evidence="1 2" key="1">
    <citation type="journal article" date="2014" name="BMC Genomics">
        <title>Comparison of environmental and isolate Sulfobacillus genomes reveals diverse carbon, sulfur, nitrogen, and hydrogen metabolisms.</title>
        <authorList>
            <person name="Justice N.B."/>
            <person name="Norman A."/>
            <person name="Brown C.T."/>
            <person name="Singh A."/>
            <person name="Thomas B.C."/>
            <person name="Banfield J.F."/>
        </authorList>
    </citation>
    <scope>NUCLEOTIDE SEQUENCE [LARGE SCALE GENOMIC DNA]</scope>
    <source>
        <strain evidence="1">AMDSBA4</strain>
    </source>
</reference>
<sequence length="172" mass="19030">MTAAWAAADSIIEVAGDLLRPLPGFRSVKLVSHFVSDEDAHRQERDKVPYLLYQEIRKTFGWPIGLSYAVRNHLVHDGGQSSGSNFFEDGPGSTSAFRVSQTGWDFVCRKARAYGVADSGFSRATDWPTPSTDDFRVLMDVCIREMDDALGVLLGYACTALKTNAAFMLRED</sequence>
<organism evidence="1 2">
    <name type="scientific">Sulfobacillus benefaciens</name>
    <dbReference type="NCBI Taxonomy" id="453960"/>
    <lineage>
        <taxon>Bacteria</taxon>
        <taxon>Bacillati</taxon>
        <taxon>Bacillota</taxon>
        <taxon>Clostridia</taxon>
        <taxon>Eubacteriales</taxon>
        <taxon>Clostridiales Family XVII. Incertae Sedis</taxon>
        <taxon>Sulfobacillus</taxon>
    </lineage>
</organism>
<evidence type="ECO:0000313" key="1">
    <source>
        <dbReference type="EMBL" id="PSR33243.1"/>
    </source>
</evidence>
<proteinExistence type="predicted"/>
<dbReference type="EMBL" id="PXYW01000024">
    <property type="protein sequence ID" value="PSR33243.1"/>
    <property type="molecule type" value="Genomic_DNA"/>
</dbReference>
<gene>
    <name evidence="1" type="ORF">C7B46_10880</name>
</gene>
<accession>A0A2T2XFG0</accession>
<evidence type="ECO:0000313" key="2">
    <source>
        <dbReference type="Proteomes" id="UP000242972"/>
    </source>
</evidence>
<comment type="caution">
    <text evidence="1">The sequence shown here is derived from an EMBL/GenBank/DDBJ whole genome shotgun (WGS) entry which is preliminary data.</text>
</comment>
<protein>
    <submittedName>
        <fullName evidence="1">Uncharacterized protein</fullName>
    </submittedName>
</protein>
<dbReference type="Proteomes" id="UP000242972">
    <property type="component" value="Unassembled WGS sequence"/>
</dbReference>